<dbReference type="AlphaFoldDB" id="A0A3N4J3S7"/>
<sequence length="128" mass="14383">MINLCRTAAFAKFSYPCSVTATTFPKGFITCYTTHDLGFLPIIYCHTKFELASCLVKILQIFYGYSCDLQQGTQFLHHREAKGHSQCLPNPGLSMRVLLLHQGLLYKSHVLGLKSSLKGRRGRLMGII</sequence>
<evidence type="ECO:0000313" key="2">
    <source>
        <dbReference type="Proteomes" id="UP000276215"/>
    </source>
</evidence>
<dbReference type="EMBL" id="ML120462">
    <property type="protein sequence ID" value="RPA92973.1"/>
    <property type="molecule type" value="Genomic_DNA"/>
</dbReference>
<keyword evidence="2" id="KW-1185">Reference proteome</keyword>
<protein>
    <submittedName>
        <fullName evidence="1">Uncharacterized protein</fullName>
    </submittedName>
</protein>
<gene>
    <name evidence="1" type="ORF">L873DRAFT_117740</name>
</gene>
<reference evidence="1 2" key="1">
    <citation type="journal article" date="2018" name="Nat. Ecol. Evol.">
        <title>Pezizomycetes genomes reveal the molecular basis of ectomycorrhizal truffle lifestyle.</title>
        <authorList>
            <person name="Murat C."/>
            <person name="Payen T."/>
            <person name="Noel B."/>
            <person name="Kuo A."/>
            <person name="Morin E."/>
            <person name="Chen J."/>
            <person name="Kohler A."/>
            <person name="Krizsan K."/>
            <person name="Balestrini R."/>
            <person name="Da Silva C."/>
            <person name="Montanini B."/>
            <person name="Hainaut M."/>
            <person name="Levati E."/>
            <person name="Barry K.W."/>
            <person name="Belfiori B."/>
            <person name="Cichocki N."/>
            <person name="Clum A."/>
            <person name="Dockter R.B."/>
            <person name="Fauchery L."/>
            <person name="Guy J."/>
            <person name="Iotti M."/>
            <person name="Le Tacon F."/>
            <person name="Lindquist E.A."/>
            <person name="Lipzen A."/>
            <person name="Malagnac F."/>
            <person name="Mello A."/>
            <person name="Molinier V."/>
            <person name="Miyauchi S."/>
            <person name="Poulain J."/>
            <person name="Riccioni C."/>
            <person name="Rubini A."/>
            <person name="Sitrit Y."/>
            <person name="Splivallo R."/>
            <person name="Traeger S."/>
            <person name="Wang M."/>
            <person name="Zifcakova L."/>
            <person name="Wipf D."/>
            <person name="Zambonelli A."/>
            <person name="Paolocci F."/>
            <person name="Nowrousian M."/>
            <person name="Ottonello S."/>
            <person name="Baldrian P."/>
            <person name="Spatafora J.W."/>
            <person name="Henrissat B."/>
            <person name="Nagy L.G."/>
            <person name="Aury J.M."/>
            <person name="Wincker P."/>
            <person name="Grigoriev I.V."/>
            <person name="Bonfante P."/>
            <person name="Martin F.M."/>
        </authorList>
    </citation>
    <scope>NUCLEOTIDE SEQUENCE [LARGE SCALE GENOMIC DNA]</scope>
    <source>
        <strain evidence="1 2">120613-1</strain>
    </source>
</reference>
<proteinExistence type="predicted"/>
<dbReference type="Proteomes" id="UP000276215">
    <property type="component" value="Unassembled WGS sequence"/>
</dbReference>
<organism evidence="1 2">
    <name type="scientific">Choiromyces venosus 120613-1</name>
    <dbReference type="NCBI Taxonomy" id="1336337"/>
    <lineage>
        <taxon>Eukaryota</taxon>
        <taxon>Fungi</taxon>
        <taxon>Dikarya</taxon>
        <taxon>Ascomycota</taxon>
        <taxon>Pezizomycotina</taxon>
        <taxon>Pezizomycetes</taxon>
        <taxon>Pezizales</taxon>
        <taxon>Tuberaceae</taxon>
        <taxon>Choiromyces</taxon>
    </lineage>
</organism>
<name>A0A3N4J3S7_9PEZI</name>
<accession>A0A3N4J3S7</accession>
<evidence type="ECO:0000313" key="1">
    <source>
        <dbReference type="EMBL" id="RPA92973.1"/>
    </source>
</evidence>
<dbReference type="OrthoDB" id="5504403at2759"/>